<sequence length="56" mass="6159">MLSLVPIVALALIPRGARNATYSTINESDASINWTTSYTSRSTVRHTPRLREDAAL</sequence>
<comment type="caution">
    <text evidence="2">The sequence shown here is derived from an EMBL/GenBank/DDBJ whole genome shotgun (WGS) entry which is preliminary data.</text>
</comment>
<dbReference type="Proteomes" id="UP000435112">
    <property type="component" value="Unassembled WGS sequence"/>
</dbReference>
<keyword evidence="1" id="KW-0732">Signal</keyword>
<feature type="signal peptide" evidence="1">
    <location>
        <begin position="1"/>
        <end position="19"/>
    </location>
</feature>
<protein>
    <recommendedName>
        <fullName evidence="4">RxLR effector protein</fullName>
    </recommendedName>
</protein>
<dbReference type="EMBL" id="QXFU01005056">
    <property type="protein sequence ID" value="KAE8965872.1"/>
    <property type="molecule type" value="Genomic_DNA"/>
</dbReference>
<evidence type="ECO:0000313" key="2">
    <source>
        <dbReference type="EMBL" id="KAE8965872.1"/>
    </source>
</evidence>
<organism evidence="2 3">
    <name type="scientific">Phytophthora rubi</name>
    <dbReference type="NCBI Taxonomy" id="129364"/>
    <lineage>
        <taxon>Eukaryota</taxon>
        <taxon>Sar</taxon>
        <taxon>Stramenopiles</taxon>
        <taxon>Oomycota</taxon>
        <taxon>Peronosporomycetes</taxon>
        <taxon>Peronosporales</taxon>
        <taxon>Peronosporaceae</taxon>
        <taxon>Phytophthora</taxon>
    </lineage>
</organism>
<proteinExistence type="predicted"/>
<feature type="chain" id="PRO_5025619009" description="RxLR effector protein" evidence="1">
    <location>
        <begin position="20"/>
        <end position="56"/>
    </location>
</feature>
<reference evidence="2 3" key="1">
    <citation type="submission" date="2018-09" db="EMBL/GenBank/DDBJ databases">
        <title>Genomic investigation of the strawberry pathogen Phytophthora fragariae indicates pathogenicity is determined by transcriptional variation in three key races.</title>
        <authorList>
            <person name="Adams T.M."/>
            <person name="Armitage A.D."/>
            <person name="Sobczyk M.K."/>
            <person name="Bates H.J."/>
            <person name="Dunwell J.M."/>
            <person name="Nellist C.F."/>
            <person name="Harrison R.J."/>
        </authorList>
    </citation>
    <scope>NUCLEOTIDE SEQUENCE [LARGE SCALE GENOMIC DNA]</scope>
    <source>
        <strain evidence="2 3">SCRP324</strain>
    </source>
</reference>
<dbReference type="AlphaFoldDB" id="A0A6A3H9Q2"/>
<accession>A0A6A3H9Q2</accession>
<evidence type="ECO:0008006" key="4">
    <source>
        <dbReference type="Google" id="ProtNLM"/>
    </source>
</evidence>
<evidence type="ECO:0000313" key="3">
    <source>
        <dbReference type="Proteomes" id="UP000435112"/>
    </source>
</evidence>
<dbReference type="OrthoDB" id="132226at2759"/>
<gene>
    <name evidence="2" type="ORF">PR002_g28545</name>
</gene>
<evidence type="ECO:0000256" key="1">
    <source>
        <dbReference type="SAM" id="SignalP"/>
    </source>
</evidence>
<name>A0A6A3H9Q2_9STRA</name>